<comment type="catalytic activity">
    <reaction evidence="11">
        <text>[(1-&gt;4)-beta-D-glucosyl](n) + UDP-alpha-D-glucose = [(1-&gt;4)-beta-D-glucosyl](n+1) + UDP + H(+)</text>
        <dbReference type="Rhea" id="RHEA:19929"/>
        <dbReference type="Rhea" id="RHEA-COMP:10033"/>
        <dbReference type="Rhea" id="RHEA-COMP:10034"/>
        <dbReference type="ChEBI" id="CHEBI:15378"/>
        <dbReference type="ChEBI" id="CHEBI:18246"/>
        <dbReference type="ChEBI" id="CHEBI:58223"/>
        <dbReference type="ChEBI" id="CHEBI:58885"/>
        <dbReference type="EC" id="2.4.1.12"/>
    </reaction>
</comment>
<feature type="transmembrane region" description="Helical" evidence="12">
    <location>
        <begin position="16"/>
        <end position="34"/>
    </location>
</feature>
<dbReference type="KEGG" id="baqk:QN215_06995"/>
<evidence type="ECO:0000259" key="13">
    <source>
        <dbReference type="Pfam" id="PF07238"/>
    </source>
</evidence>
<feature type="transmembrane region" description="Helical" evidence="12">
    <location>
        <begin position="46"/>
        <end position="68"/>
    </location>
</feature>
<keyword evidence="9 12" id="KW-1133">Transmembrane helix</keyword>
<dbReference type="EC" id="2.4.1.12" evidence="2"/>
<dbReference type="Gene3D" id="2.40.10.220">
    <property type="entry name" value="predicted glycosyltransferase like domains"/>
    <property type="match status" value="1"/>
</dbReference>
<evidence type="ECO:0000256" key="10">
    <source>
        <dbReference type="ARBA" id="ARBA00023136"/>
    </source>
</evidence>
<feature type="transmembrane region" description="Helical" evidence="12">
    <location>
        <begin position="473"/>
        <end position="495"/>
    </location>
</feature>
<sequence length="769" mass="87935">MKSTKLQQSSITKQNLIFALAIVLMSIYLVWRLFFTLPIHDGTLNMVVAVMLYIAEAITIFTTFDLFFQRMRADSFVIDRPSIEDQDFPDVDVFVATHNEAVSLLSKTVYACTCMDYPDKAKLHVFICDDGNRAEVAQLADELHVGYLGLADNTHAKSGNYNNALAHTHSPLVATFDADMIPRHDFLVKTIPYFLVRDYIQEQGAWRKRDADEHTSDEKPIGLVQTPQSFYNPDLFQFNLYAEKIIPNEQDFFSREINILRNTSNSVAYTGSNAILSRKALEDIGGFPLNTITEDFEVSLRMQQNGYITYATNEVLSSGLATTTVSAMIHQRTRWARGIIQSLQNTHPFRTPGLSFQGKLAYLWNFLYWWSFVNRLIFITSPILFALFNFRIVVTGLGSLILIWLPAYICYASAMRFLSGSVRNQRWSQVIDTILMPYMIFPVLLETLHIHQRSFKVTDKRNVALGARAKSNLLLAVPNIILLLFTLAALVHFVWGKYGWSLFFGSVIIFWLTYNLVSLTYSLFFMLGRPAYRRSERFTAHEQLDINLGGQIYKAYTIDISEEGMGIHSDVSLYFDESQDVALRIHTDRYESELLGRMIYAQQVDDGWRYSLVVRAKTIADQRKFFQIIYDRQHALPQQMDFWDTAYDDFVRNVMKRLQKPSTAFNRFSTMVVRDSVRFDDGTICTRASIGYRSWTVAHLQAATGMDTIPSRLSFTTESGMRIELMRTGQMHGDEETLQVANLHELASSGMVSGVIENIAATVTHPVDH</sequence>
<evidence type="ECO:0000259" key="14">
    <source>
        <dbReference type="Pfam" id="PF13632"/>
    </source>
</evidence>
<reference evidence="15" key="1">
    <citation type="submission" date="2023-07" db="EMBL/GenBank/DDBJ databases">
        <title>Bifidobacterium aquikefiriaerophilum sp. nov. and Bifidobacterium eccum sp. nov., isolated from water kefir.</title>
        <authorList>
            <person name="Breselge S."/>
            <person name="Bellassi P."/>
            <person name="Barcenilla C."/>
            <person name="Alvarez-Ordonez A."/>
            <person name="Morelli L."/>
            <person name="Cotter P.D."/>
        </authorList>
    </citation>
    <scope>NUCLEOTIDE SEQUENCE</scope>
    <source>
        <strain evidence="15">WK041_4_12</strain>
    </source>
</reference>
<dbReference type="AlphaFoldDB" id="A0AB39U4Q6"/>
<dbReference type="GO" id="GO:0016760">
    <property type="term" value="F:cellulose synthase (UDP-forming) activity"/>
    <property type="evidence" value="ECO:0007669"/>
    <property type="project" value="UniProtKB-EC"/>
</dbReference>
<dbReference type="InterPro" id="IPR029044">
    <property type="entry name" value="Nucleotide-diphossugar_trans"/>
</dbReference>
<dbReference type="Gene3D" id="3.90.550.10">
    <property type="entry name" value="Spore Coat Polysaccharide Biosynthesis Protein SpsA, Chain A"/>
    <property type="match status" value="1"/>
</dbReference>
<evidence type="ECO:0000256" key="7">
    <source>
        <dbReference type="ARBA" id="ARBA00022692"/>
    </source>
</evidence>
<keyword evidence="8" id="KW-0135">Cellulose biosynthesis</keyword>
<evidence type="ECO:0000256" key="1">
    <source>
        <dbReference type="ARBA" id="ARBA00004429"/>
    </source>
</evidence>
<feature type="transmembrane region" description="Helical" evidence="12">
    <location>
        <begin position="394"/>
        <end position="418"/>
    </location>
</feature>
<dbReference type="RefSeq" id="WP_369343610.1">
    <property type="nucleotide sequence ID" value="NZ_CP129674.1"/>
</dbReference>
<organism evidence="15">
    <name type="scientific">Bifidobacterium aquikefiricola</name>
    <dbReference type="NCBI Taxonomy" id="3059038"/>
    <lineage>
        <taxon>Bacteria</taxon>
        <taxon>Bacillati</taxon>
        <taxon>Actinomycetota</taxon>
        <taxon>Actinomycetes</taxon>
        <taxon>Bifidobacteriales</taxon>
        <taxon>Bifidobacteriaceae</taxon>
        <taxon>Bifidobacterium</taxon>
    </lineage>
</organism>
<accession>A0AB39U4Q6</accession>
<dbReference type="GO" id="GO:0035438">
    <property type="term" value="F:cyclic-di-GMP binding"/>
    <property type="evidence" value="ECO:0007669"/>
    <property type="project" value="InterPro"/>
</dbReference>
<dbReference type="Pfam" id="PF07238">
    <property type="entry name" value="PilZ"/>
    <property type="match status" value="1"/>
</dbReference>
<protein>
    <recommendedName>
        <fullName evidence="2">cellulose synthase (UDP-forming)</fullName>
        <ecNumber evidence="2">2.4.1.12</ecNumber>
    </recommendedName>
</protein>
<evidence type="ECO:0000256" key="6">
    <source>
        <dbReference type="ARBA" id="ARBA00022679"/>
    </source>
</evidence>
<keyword evidence="6" id="KW-0808">Transferase</keyword>
<proteinExistence type="predicted"/>
<dbReference type="EMBL" id="CP129674">
    <property type="protein sequence ID" value="XDS44016.1"/>
    <property type="molecule type" value="Genomic_DNA"/>
</dbReference>
<dbReference type="PANTHER" id="PTHR43867:SF2">
    <property type="entry name" value="CELLULOSE SYNTHASE CATALYTIC SUBUNIT A [UDP-FORMING]"/>
    <property type="match status" value="1"/>
</dbReference>
<keyword evidence="10 12" id="KW-0472">Membrane</keyword>
<dbReference type="PRINTS" id="PR01439">
    <property type="entry name" value="CELLSNTHASEA"/>
</dbReference>
<evidence type="ECO:0000256" key="5">
    <source>
        <dbReference type="ARBA" id="ARBA00022676"/>
    </source>
</evidence>
<dbReference type="InterPro" id="IPR050321">
    <property type="entry name" value="Glycosyltr_2/OpgH_subfam"/>
</dbReference>
<evidence type="ECO:0000256" key="2">
    <source>
        <dbReference type="ARBA" id="ARBA00012539"/>
    </source>
</evidence>
<evidence type="ECO:0000313" key="15">
    <source>
        <dbReference type="EMBL" id="XDS44016.1"/>
    </source>
</evidence>
<keyword evidence="5" id="KW-0328">Glycosyltransferase</keyword>
<name>A0AB39U4Q6_9BIFI</name>
<evidence type="ECO:0000256" key="3">
    <source>
        <dbReference type="ARBA" id="ARBA00022475"/>
    </source>
</evidence>
<dbReference type="GO" id="GO:0030244">
    <property type="term" value="P:cellulose biosynthetic process"/>
    <property type="evidence" value="ECO:0007669"/>
    <property type="project" value="UniProtKB-KW"/>
</dbReference>
<evidence type="ECO:0000256" key="12">
    <source>
        <dbReference type="SAM" id="Phobius"/>
    </source>
</evidence>
<keyword evidence="3" id="KW-1003">Cell membrane</keyword>
<evidence type="ECO:0000256" key="4">
    <source>
        <dbReference type="ARBA" id="ARBA00022519"/>
    </source>
</evidence>
<dbReference type="GO" id="GO:0005886">
    <property type="term" value="C:plasma membrane"/>
    <property type="evidence" value="ECO:0007669"/>
    <property type="project" value="UniProtKB-SubCell"/>
</dbReference>
<evidence type="ECO:0000256" key="9">
    <source>
        <dbReference type="ARBA" id="ARBA00022989"/>
    </source>
</evidence>
<comment type="subcellular location">
    <subcellularLocation>
        <location evidence="1">Cell inner membrane</location>
        <topology evidence="1">Multi-pass membrane protein</topology>
    </subcellularLocation>
</comment>
<dbReference type="PANTHER" id="PTHR43867">
    <property type="entry name" value="CELLULOSE SYNTHASE CATALYTIC SUBUNIT A [UDP-FORMING]"/>
    <property type="match status" value="1"/>
</dbReference>
<dbReference type="Pfam" id="PF13632">
    <property type="entry name" value="Glyco_trans_2_3"/>
    <property type="match status" value="1"/>
</dbReference>
<dbReference type="InterPro" id="IPR003919">
    <property type="entry name" value="Cell_synth_A"/>
</dbReference>
<dbReference type="GO" id="GO:0006011">
    <property type="term" value="P:UDP-alpha-D-glucose metabolic process"/>
    <property type="evidence" value="ECO:0007669"/>
    <property type="project" value="InterPro"/>
</dbReference>
<gene>
    <name evidence="15" type="ORF">QN215_06995</name>
</gene>
<dbReference type="InterPro" id="IPR009875">
    <property type="entry name" value="PilZ_domain"/>
</dbReference>
<feature type="domain" description="Glycosyltransferase 2-like" evidence="14">
    <location>
        <begin position="222"/>
        <end position="410"/>
    </location>
</feature>
<dbReference type="InterPro" id="IPR001173">
    <property type="entry name" value="Glyco_trans_2-like"/>
</dbReference>
<evidence type="ECO:0000256" key="11">
    <source>
        <dbReference type="ARBA" id="ARBA00048682"/>
    </source>
</evidence>
<dbReference type="CDD" id="cd06421">
    <property type="entry name" value="CESA_CelA_like"/>
    <property type="match status" value="1"/>
</dbReference>
<feature type="transmembrane region" description="Helical" evidence="12">
    <location>
        <begin position="501"/>
        <end position="527"/>
    </location>
</feature>
<evidence type="ECO:0000256" key="8">
    <source>
        <dbReference type="ARBA" id="ARBA00022916"/>
    </source>
</evidence>
<feature type="domain" description="PilZ" evidence="13">
    <location>
        <begin position="533"/>
        <end position="630"/>
    </location>
</feature>
<dbReference type="SUPFAM" id="SSF53448">
    <property type="entry name" value="Nucleotide-diphospho-sugar transferases"/>
    <property type="match status" value="1"/>
</dbReference>
<keyword evidence="7 12" id="KW-0812">Transmembrane</keyword>
<keyword evidence="4" id="KW-0997">Cell inner membrane</keyword>
<feature type="transmembrane region" description="Helical" evidence="12">
    <location>
        <begin position="366"/>
        <end position="388"/>
    </location>
</feature>